<evidence type="ECO:0000256" key="1">
    <source>
        <dbReference type="ARBA" id="ARBA00024332"/>
    </source>
</evidence>
<evidence type="ECO:0000313" key="4">
    <source>
        <dbReference type="EMBL" id="GMH84184.1"/>
    </source>
</evidence>
<dbReference type="PANTHER" id="PTHR20929">
    <property type="entry name" value="LUNG ADENOMA SUSCEPTIBILITY 1-RELATED"/>
    <property type="match status" value="1"/>
</dbReference>
<dbReference type="Pfam" id="PF15927">
    <property type="entry name" value="Casc1_N"/>
    <property type="match status" value="1"/>
</dbReference>
<dbReference type="Proteomes" id="UP001165160">
    <property type="component" value="Unassembled WGS sequence"/>
</dbReference>
<dbReference type="GO" id="GO:0048487">
    <property type="term" value="F:beta-tubulin binding"/>
    <property type="evidence" value="ECO:0007669"/>
    <property type="project" value="TreeGrafter"/>
</dbReference>
<proteinExistence type="inferred from homology"/>
<dbReference type="GO" id="GO:0005930">
    <property type="term" value="C:axoneme"/>
    <property type="evidence" value="ECO:0007669"/>
    <property type="project" value="TreeGrafter"/>
</dbReference>
<comment type="similarity">
    <text evidence="1">Belongs to the DNAI7 family.</text>
</comment>
<reference evidence="5" key="1">
    <citation type="journal article" date="2023" name="Commun. Biol.">
        <title>Genome analysis of Parmales, the sister group of diatoms, reveals the evolutionary specialization of diatoms from phago-mixotrophs to photoautotrophs.</title>
        <authorList>
            <person name="Ban H."/>
            <person name="Sato S."/>
            <person name="Yoshikawa S."/>
            <person name="Yamada K."/>
            <person name="Nakamura Y."/>
            <person name="Ichinomiya M."/>
            <person name="Sato N."/>
            <person name="Blanc-Mathieu R."/>
            <person name="Endo H."/>
            <person name="Kuwata A."/>
            <person name="Ogata H."/>
        </authorList>
    </citation>
    <scope>NUCLEOTIDE SEQUENCE [LARGE SCALE GENOMIC DNA]</scope>
    <source>
        <strain evidence="5">NIES 3699</strain>
    </source>
</reference>
<feature type="domain" description="IC97/Casc1 N-terminal" evidence="3">
    <location>
        <begin position="28"/>
        <end position="225"/>
    </location>
</feature>
<keyword evidence="5" id="KW-1185">Reference proteome</keyword>
<organism evidence="4 5">
    <name type="scientific">Triparma verrucosa</name>
    <dbReference type="NCBI Taxonomy" id="1606542"/>
    <lineage>
        <taxon>Eukaryota</taxon>
        <taxon>Sar</taxon>
        <taxon>Stramenopiles</taxon>
        <taxon>Ochrophyta</taxon>
        <taxon>Bolidophyceae</taxon>
        <taxon>Parmales</taxon>
        <taxon>Triparmaceae</taxon>
        <taxon>Triparma</taxon>
    </lineage>
</organism>
<gene>
    <name evidence="4" type="ORF">TrVE_jg7128</name>
</gene>
<keyword evidence="2" id="KW-0175">Coiled coil</keyword>
<accession>A0A9W7EKH2</accession>
<dbReference type="GO" id="GO:0008017">
    <property type="term" value="F:microtubule binding"/>
    <property type="evidence" value="ECO:0007669"/>
    <property type="project" value="TreeGrafter"/>
</dbReference>
<dbReference type="InterPro" id="IPR023247">
    <property type="entry name" value="IC97/Dnai7-like"/>
</dbReference>
<comment type="caution">
    <text evidence="4">The sequence shown here is derived from an EMBL/GenBank/DDBJ whole genome shotgun (WGS) entry which is preliminary data.</text>
</comment>
<name>A0A9W7EKH2_9STRA</name>
<evidence type="ECO:0000259" key="3">
    <source>
        <dbReference type="Pfam" id="PF15927"/>
    </source>
</evidence>
<evidence type="ECO:0000256" key="2">
    <source>
        <dbReference type="SAM" id="Coils"/>
    </source>
</evidence>
<feature type="coiled-coil region" evidence="2">
    <location>
        <begin position="4"/>
        <end position="54"/>
    </location>
</feature>
<dbReference type="AlphaFoldDB" id="A0A9W7EKH2"/>
<dbReference type="PANTHER" id="PTHR20929:SF11">
    <property type="entry name" value="DYNEIN AXONEMAL INTERMEDIATE CHAIN 7"/>
    <property type="match status" value="1"/>
</dbReference>
<dbReference type="InterPro" id="IPR031826">
    <property type="entry name" value="IC97/Casc1_N"/>
</dbReference>
<dbReference type="EMBL" id="BRXX01000034">
    <property type="protein sequence ID" value="GMH84184.1"/>
    <property type="molecule type" value="Genomic_DNA"/>
</dbReference>
<evidence type="ECO:0000313" key="5">
    <source>
        <dbReference type="Proteomes" id="UP001165160"/>
    </source>
</evidence>
<sequence length="647" mass="71559">MGPKKKGKKSKAEIEAEKLAAEQEAIKAAEAAEKKRIADELAAEEAAKKKKEDQIEYRTMELDRLKKSYEDMLPIIEARVAKLEMNKKQIADSEEWAAFTACSYRPRITESELNTYITETNDRPEMSLTESLECLNYTESIIEDLNSRVIKMKSEEVVDEGKIAALQAFVPKMREMCIAKLDKATVNILQNADKHLKGGGEGKAKKVEMCERSGNIKVGMWVNLIRKDKFRFLDLDFKEKLGMLITLPKQFASLEVAVRGVHFPYNQISARFGTKDLVLGGVFQFDIIHLPPMSKKVKGWVMRKMTEEGSRVCKSNWPIGNADGVISKAAAKIKCCITLPEGLVVDEDLSVKWFHPVDGRWTTEPIEETEYNMETRELRFTTVSTGSIAVVQDRLTDLCYKSWSLSPFMIPGGGSCVNYSITTPRFVVTIEASSDGLCRLTSPDHPALAELRAKRLSPGDILYALKSAGINLLPVDSDAPKAKYVDAEVNGITLKAPEIESKLNEEVSYLSTSFDFLSSRWNNGLGAGKSCVQVKETDAFTGGTDLVDYSMCVIEFDEQSSSSEDAPGVGVCVGGVKCSLVNSTEGPSYRNFGADLVDNTEGEIFLGKCLENIATKEAMGRVNGGDMNLLASTVRCLLQLSRPFSFC</sequence>
<protein>
    <recommendedName>
        <fullName evidence="3">IC97/Casc1 N-terminal domain-containing protein</fullName>
    </recommendedName>
</protein>